<evidence type="ECO:0000256" key="3">
    <source>
        <dbReference type="ARBA" id="ARBA00023096"/>
    </source>
</evidence>
<dbReference type="RefSeq" id="WP_045775630.1">
    <property type="nucleotide sequence ID" value="NZ_LAJY01000221.1"/>
</dbReference>
<comment type="caution">
    <text evidence="5">The sequence shown here is derived from an EMBL/GenBank/DDBJ whole genome shotgun (WGS) entry which is preliminary data.</text>
</comment>
<dbReference type="NCBIfam" id="NF003626">
    <property type="entry name" value="PRK05265.1-4"/>
    <property type="match status" value="1"/>
</dbReference>
<feature type="binding site" evidence="4">
    <location>
        <position position="196"/>
    </location>
    <ligand>
        <name>3-amino-2-oxopropyl phosphate</name>
        <dbReference type="ChEBI" id="CHEBI:57279"/>
    </ligand>
</feature>
<proteinExistence type="inferred from homology"/>
<dbReference type="HAMAP" id="MF_00279">
    <property type="entry name" value="PdxJ"/>
    <property type="match status" value="1"/>
</dbReference>
<organism evidence="5 6">
    <name type="scientific">Elstera litoralis</name>
    <dbReference type="NCBI Taxonomy" id="552518"/>
    <lineage>
        <taxon>Bacteria</taxon>
        <taxon>Pseudomonadati</taxon>
        <taxon>Pseudomonadota</taxon>
        <taxon>Alphaproteobacteria</taxon>
        <taxon>Rhodospirillales</taxon>
        <taxon>Rhodospirillaceae</taxon>
        <taxon>Elstera</taxon>
    </lineage>
</organism>
<dbReference type="PANTHER" id="PTHR30456">
    <property type="entry name" value="PYRIDOXINE 5'-PHOSPHATE SYNTHASE"/>
    <property type="match status" value="1"/>
</dbReference>
<dbReference type="InterPro" id="IPR013785">
    <property type="entry name" value="Aldolase_TIM"/>
</dbReference>
<dbReference type="EC" id="2.6.99.2" evidence="4"/>
<dbReference type="Proteomes" id="UP000033774">
    <property type="component" value="Unassembled WGS sequence"/>
</dbReference>
<feature type="binding site" evidence="4">
    <location>
        <position position="7"/>
    </location>
    <ligand>
        <name>3-amino-2-oxopropyl phosphate</name>
        <dbReference type="ChEBI" id="CHEBI:57279"/>
    </ligand>
</feature>
<keyword evidence="3 4" id="KW-0664">Pyridoxine biosynthesis</keyword>
<accession>A0A0F3ISL9</accession>
<dbReference type="PATRIC" id="fig|552518.3.peg.1250"/>
<sequence length="243" mass="25681">MTRLSVNLNKVCLLRNSRGGNSPDPLEAARACIAAGAQGLTLHPRADARHATLEDVIAFAGLPEVASGTVELNVEGDLRPELMRCAYEVGAHQFTVVPVMPGEVTSSRGWRAYDDHDGLAAAVRFFNGKLRVSVFCDATETSVAYAARAGADAVEFYTGAFAQAFGKPSGDALLEELGRAGDYARSLGLRVHAGHDLDTVNLPACLARLKPDEVSIGHAIIADTLVHGLVPTVTRYLEVMAGA</sequence>
<feature type="active site" description="Proton acceptor" evidence="4">
    <location>
        <position position="75"/>
    </location>
</feature>
<comment type="similarity">
    <text evidence="4">Belongs to the PNP synthase family.</text>
</comment>
<dbReference type="SUPFAM" id="SSF63892">
    <property type="entry name" value="Pyridoxine 5'-phosphate synthase"/>
    <property type="match status" value="1"/>
</dbReference>
<reference evidence="5 6" key="1">
    <citation type="submission" date="2015-03" db="EMBL/GenBank/DDBJ databases">
        <title>Draft genome sequence of Elstera litoralis.</title>
        <authorList>
            <person name="Rahalkar M.C."/>
            <person name="Dhakephalkar P.K."/>
            <person name="Pore S.D."/>
            <person name="Arora P."/>
            <person name="Kapse N.G."/>
            <person name="Pandit P.S."/>
        </authorList>
    </citation>
    <scope>NUCLEOTIDE SEQUENCE [LARGE SCALE GENOMIC DNA]</scope>
    <source>
        <strain evidence="5 6">Dia-1</strain>
    </source>
</reference>
<keyword evidence="1 4" id="KW-0963">Cytoplasm</keyword>
<dbReference type="OrthoDB" id="9806590at2"/>
<feature type="site" description="Transition state stabilizer" evidence="4">
    <location>
        <position position="155"/>
    </location>
</feature>
<feature type="binding site" evidence="4">
    <location>
        <position position="105"/>
    </location>
    <ligand>
        <name>1-deoxy-D-xylulose 5-phosphate</name>
        <dbReference type="ChEBI" id="CHEBI:57792"/>
    </ligand>
</feature>
<dbReference type="GO" id="GO:0008615">
    <property type="term" value="P:pyridoxine biosynthetic process"/>
    <property type="evidence" value="ECO:0007669"/>
    <property type="project" value="UniProtKB-UniRule"/>
</dbReference>
<feature type="binding site" evidence="4">
    <location>
        <position position="50"/>
    </location>
    <ligand>
        <name>1-deoxy-D-xylulose 5-phosphate</name>
        <dbReference type="ChEBI" id="CHEBI:57792"/>
    </ligand>
</feature>
<feature type="binding site" evidence="4">
    <location>
        <begin position="217"/>
        <end position="218"/>
    </location>
    <ligand>
        <name>3-amino-2-oxopropyl phosphate</name>
        <dbReference type="ChEBI" id="CHEBI:57279"/>
    </ligand>
</feature>
<comment type="function">
    <text evidence="4">Catalyzes the complicated ring closure reaction between the two acyclic compounds 1-deoxy-D-xylulose-5-phosphate (DXP) and 3-amino-2-oxopropyl phosphate (1-amino-acetone-3-phosphate or AAP) to form pyridoxine 5'-phosphate (PNP) and inorganic phosphate.</text>
</comment>
<dbReference type="Pfam" id="PF03740">
    <property type="entry name" value="PdxJ"/>
    <property type="match status" value="1"/>
</dbReference>
<comment type="caution">
    <text evidence="4">Lacks conserved residue(s) required for the propagation of feature annotation.</text>
</comment>
<evidence type="ECO:0000256" key="4">
    <source>
        <dbReference type="HAMAP-Rule" id="MF_00279"/>
    </source>
</evidence>
<keyword evidence="6" id="KW-1185">Reference proteome</keyword>
<comment type="subunit">
    <text evidence="4">Homooctamer; tetramer of dimers.</text>
</comment>
<dbReference type="GO" id="GO:0033856">
    <property type="term" value="F:pyridoxine 5'-phosphate synthase activity"/>
    <property type="evidence" value="ECO:0007669"/>
    <property type="project" value="UniProtKB-EC"/>
</dbReference>
<dbReference type="Gene3D" id="3.20.20.70">
    <property type="entry name" value="Aldolase class I"/>
    <property type="match status" value="1"/>
</dbReference>
<dbReference type="InterPro" id="IPR004569">
    <property type="entry name" value="PyrdxlP_synth_PdxJ"/>
</dbReference>
<feature type="active site" description="Proton donor" evidence="4">
    <location>
        <position position="195"/>
    </location>
</feature>
<feature type="binding site" evidence="4">
    <location>
        <position position="45"/>
    </location>
    <ligand>
        <name>1-deoxy-D-xylulose 5-phosphate</name>
        <dbReference type="ChEBI" id="CHEBI:57792"/>
    </ligand>
</feature>
<comment type="pathway">
    <text evidence="4">Cofactor biosynthesis; pyridoxine 5'-phosphate biosynthesis; pyridoxine 5'-phosphate from D-erythrose 4-phosphate: step 5/5.</text>
</comment>
<feature type="binding site" evidence="4">
    <location>
        <position position="18"/>
    </location>
    <ligand>
        <name>3-amino-2-oxopropyl phosphate</name>
        <dbReference type="ChEBI" id="CHEBI:57279"/>
    </ligand>
</feature>
<gene>
    <name evidence="4" type="primary">pdxJ</name>
    <name evidence="5" type="ORF">VZ95_09510</name>
</gene>
<name>A0A0F3ISL9_9PROT</name>
<dbReference type="EMBL" id="LAJY01000221">
    <property type="protein sequence ID" value="KJV09745.1"/>
    <property type="molecule type" value="Genomic_DNA"/>
</dbReference>
<dbReference type="AlphaFoldDB" id="A0A0F3ISL9"/>
<dbReference type="InterPro" id="IPR036130">
    <property type="entry name" value="Pyridoxine-5'_phos_synth"/>
</dbReference>
<dbReference type="UniPathway" id="UPA00244">
    <property type="reaction ID" value="UER00313"/>
</dbReference>
<keyword evidence="2 4" id="KW-0808">Transferase</keyword>
<protein>
    <recommendedName>
        <fullName evidence="4">Pyridoxine 5'-phosphate synthase</fullName>
        <shortName evidence="4">PNP synthase</shortName>
        <ecNumber evidence="4">2.6.99.2</ecNumber>
    </recommendedName>
</protein>
<comment type="catalytic activity">
    <reaction evidence="4">
        <text>3-amino-2-oxopropyl phosphate + 1-deoxy-D-xylulose 5-phosphate = pyridoxine 5'-phosphate + phosphate + 2 H2O + H(+)</text>
        <dbReference type="Rhea" id="RHEA:15265"/>
        <dbReference type="ChEBI" id="CHEBI:15377"/>
        <dbReference type="ChEBI" id="CHEBI:15378"/>
        <dbReference type="ChEBI" id="CHEBI:43474"/>
        <dbReference type="ChEBI" id="CHEBI:57279"/>
        <dbReference type="ChEBI" id="CHEBI:57792"/>
        <dbReference type="ChEBI" id="CHEBI:58589"/>
        <dbReference type="EC" id="2.6.99.2"/>
    </reaction>
</comment>
<comment type="subcellular location">
    <subcellularLocation>
        <location evidence="4">Cytoplasm</location>
    </subcellularLocation>
</comment>
<evidence type="ECO:0000313" key="5">
    <source>
        <dbReference type="EMBL" id="KJV09745.1"/>
    </source>
</evidence>
<feature type="active site" description="Proton acceptor" evidence="4">
    <location>
        <position position="43"/>
    </location>
</feature>
<dbReference type="GO" id="GO:0005829">
    <property type="term" value="C:cytosol"/>
    <property type="evidence" value="ECO:0007669"/>
    <property type="project" value="TreeGrafter"/>
</dbReference>
<evidence type="ECO:0000256" key="1">
    <source>
        <dbReference type="ARBA" id="ARBA00022490"/>
    </source>
</evidence>
<dbReference type="PANTHER" id="PTHR30456:SF0">
    <property type="entry name" value="PYRIDOXINE 5'-PHOSPHATE SYNTHASE"/>
    <property type="match status" value="1"/>
</dbReference>
<evidence type="ECO:0000313" key="6">
    <source>
        <dbReference type="Proteomes" id="UP000033774"/>
    </source>
</evidence>
<evidence type="ECO:0000256" key="2">
    <source>
        <dbReference type="ARBA" id="ARBA00022679"/>
    </source>
</evidence>